<reference evidence="1 2" key="2">
    <citation type="journal article" date="2013" name="PLoS ONE">
        <title>INDIGO - INtegrated Data Warehouse of MIcrobial GenOmes with Examples from the Red Sea Extremophiles.</title>
        <authorList>
            <person name="Alam I."/>
            <person name="Antunes A."/>
            <person name="Kamau A.A."/>
            <person name="Ba Alawi W."/>
            <person name="Kalkatawi M."/>
            <person name="Stingl U."/>
            <person name="Bajic V.B."/>
        </authorList>
    </citation>
    <scope>NUCLEOTIDE SEQUENCE [LARGE SCALE GENOMIC DNA]</scope>
    <source>
        <strain evidence="1 2">SSD-17B</strain>
    </source>
</reference>
<dbReference type="InterPro" id="IPR011009">
    <property type="entry name" value="Kinase-like_dom_sf"/>
</dbReference>
<dbReference type="AlphaFoldDB" id="F7PTL5"/>
<dbReference type="OrthoDB" id="9781415at2"/>
<sequence>MNLEQDIRAILRTEIKKHLKFKDVQCELNEIRSKNGVYVYRIITTSTSYVIKYFEKNEFRRELDYYNLLIELEIPTIPVISMTDQSIILEDIEQSETYRLGFESDLENENVARGLVAWYTQFHKKGRIYLKQNPEQKASLYNEYNELTKNVITDIMTKTGTNHYKYWHILINHFDDLIAQSKSYTSTLTYNDFYYTNFIVSKDESEVIMFDYNFLGVGYRYSDVRNIVSSLKGNAKSLFLACYPQCNEGEVILDDVLADLFVLKEAYKRDQFPSWAKIPVEQLDNGVFEQKVLKLKHYFKFD</sequence>
<keyword evidence="2" id="KW-1185">Reference proteome</keyword>
<dbReference type="eggNOG" id="ENOG5033UZZ">
    <property type="taxonomic scope" value="Bacteria"/>
</dbReference>
<gene>
    <name evidence="1" type="ORF">HLPCO_001706</name>
</gene>
<dbReference type="RefSeq" id="WP_008825180.1">
    <property type="nucleotide sequence ID" value="NZ_AFNU02000005.1"/>
</dbReference>
<evidence type="ECO:0000313" key="1">
    <source>
        <dbReference type="EMBL" id="ERJ12179.1"/>
    </source>
</evidence>
<comment type="caution">
    <text evidence="1">The sequence shown here is derived from an EMBL/GenBank/DDBJ whole genome shotgun (WGS) entry which is preliminary data.</text>
</comment>
<accession>F7PTL5</accession>
<dbReference type="EMBL" id="AFNU02000005">
    <property type="protein sequence ID" value="ERJ12179.1"/>
    <property type="molecule type" value="Genomic_DNA"/>
</dbReference>
<reference evidence="1 2" key="1">
    <citation type="journal article" date="2011" name="J. Bacteriol.">
        <title>Genome sequence of Haloplasma contractile, an unusual contractile bacterium from a deep-sea anoxic brine lake.</title>
        <authorList>
            <person name="Antunes A."/>
            <person name="Alam I."/>
            <person name="El Dorry H."/>
            <person name="Siam R."/>
            <person name="Robertson A."/>
            <person name="Bajic V.B."/>
            <person name="Stingl U."/>
        </authorList>
    </citation>
    <scope>NUCLEOTIDE SEQUENCE [LARGE SCALE GENOMIC DNA]</scope>
    <source>
        <strain evidence="1 2">SSD-17B</strain>
    </source>
</reference>
<name>F7PTL5_9MOLU</name>
<evidence type="ECO:0008006" key="3">
    <source>
        <dbReference type="Google" id="ProtNLM"/>
    </source>
</evidence>
<organism evidence="1 2">
    <name type="scientific">Haloplasma contractile SSD-17B</name>
    <dbReference type="NCBI Taxonomy" id="1033810"/>
    <lineage>
        <taxon>Bacteria</taxon>
        <taxon>Bacillati</taxon>
        <taxon>Mycoplasmatota</taxon>
        <taxon>Mollicutes</taxon>
        <taxon>Haloplasmatales</taxon>
        <taxon>Haloplasmataceae</taxon>
        <taxon>Haloplasma</taxon>
    </lineage>
</organism>
<protein>
    <recommendedName>
        <fullName evidence="3">Aminoglycoside phosphotransferase domain-containing protein</fullName>
    </recommendedName>
</protein>
<dbReference type="SUPFAM" id="SSF56112">
    <property type="entry name" value="Protein kinase-like (PK-like)"/>
    <property type="match status" value="1"/>
</dbReference>
<dbReference type="InParanoid" id="F7PTL5"/>
<evidence type="ECO:0000313" key="2">
    <source>
        <dbReference type="Proteomes" id="UP000005707"/>
    </source>
</evidence>
<dbReference type="Proteomes" id="UP000005707">
    <property type="component" value="Unassembled WGS sequence"/>
</dbReference>
<dbReference type="STRING" id="1033810.HLPCO_001706"/>
<proteinExistence type="predicted"/>